<sequence>MSPQIILRTPASIHRPQPLLESRSSSSSSVDECGSCSRGTSRNRAKFGEFCGGATAECAAICCCCPCGIANLLVLAIYKVPAGLCRRALRHKRRRKLQKNGLLQPRNHRGHYGCDDSELQMHPVVCLEDFFPDVEASEEDEKAVVELENEMWQKFYGTGFWRSPSRRE</sequence>
<dbReference type="RefSeq" id="XP_022766043.1">
    <property type="nucleotide sequence ID" value="XM_022910308.1"/>
</dbReference>
<reference evidence="3" key="1">
    <citation type="submission" date="2025-08" db="UniProtKB">
        <authorList>
            <consortium name="RefSeq"/>
        </authorList>
    </citation>
    <scope>IDENTIFICATION</scope>
    <source>
        <tissue evidence="3">Fruit stalk</tissue>
    </source>
</reference>
<dbReference type="GeneID" id="111310935"/>
<protein>
    <submittedName>
        <fullName evidence="3">Uncharacterized protein LOC111310935</fullName>
    </submittedName>
</protein>
<dbReference type="PANTHER" id="PTHR33264:SF8">
    <property type="entry name" value="EXPRESSED PROTEIN"/>
    <property type="match status" value="1"/>
</dbReference>
<accession>A0A6P6AMK7</accession>
<proteinExistence type="predicted"/>
<evidence type="ECO:0000313" key="2">
    <source>
        <dbReference type="Proteomes" id="UP000515121"/>
    </source>
</evidence>
<organism evidence="2 3">
    <name type="scientific">Durio zibethinus</name>
    <name type="common">Durian</name>
    <dbReference type="NCBI Taxonomy" id="66656"/>
    <lineage>
        <taxon>Eukaryota</taxon>
        <taxon>Viridiplantae</taxon>
        <taxon>Streptophyta</taxon>
        <taxon>Embryophyta</taxon>
        <taxon>Tracheophyta</taxon>
        <taxon>Spermatophyta</taxon>
        <taxon>Magnoliopsida</taxon>
        <taxon>eudicotyledons</taxon>
        <taxon>Gunneridae</taxon>
        <taxon>Pentapetalae</taxon>
        <taxon>rosids</taxon>
        <taxon>malvids</taxon>
        <taxon>Malvales</taxon>
        <taxon>Malvaceae</taxon>
        <taxon>Helicteroideae</taxon>
        <taxon>Durio</taxon>
    </lineage>
</organism>
<dbReference type="Proteomes" id="UP000515121">
    <property type="component" value="Unplaced"/>
</dbReference>
<name>A0A6P6AMK7_DURZI</name>
<dbReference type="AlphaFoldDB" id="A0A6P6AMK7"/>
<keyword evidence="2" id="KW-1185">Reference proteome</keyword>
<feature type="compositionally biased region" description="Low complexity" evidence="1">
    <location>
        <begin position="21"/>
        <end position="38"/>
    </location>
</feature>
<evidence type="ECO:0000256" key="1">
    <source>
        <dbReference type="SAM" id="MobiDB-lite"/>
    </source>
</evidence>
<dbReference type="OrthoDB" id="695262at2759"/>
<gene>
    <name evidence="3" type="primary">LOC111310935</name>
</gene>
<feature type="region of interest" description="Disordered" evidence="1">
    <location>
        <begin position="17"/>
        <end position="40"/>
    </location>
</feature>
<dbReference type="PANTHER" id="PTHR33264">
    <property type="entry name" value="EXPRESSED PROTEIN"/>
    <property type="match status" value="1"/>
</dbReference>
<dbReference type="KEGG" id="dzi:111310935"/>
<evidence type="ECO:0000313" key="3">
    <source>
        <dbReference type="RefSeq" id="XP_022766043.1"/>
    </source>
</evidence>